<dbReference type="RefSeq" id="XP_018713134.1">
    <property type="nucleotide sequence ID" value="XM_018853991.1"/>
</dbReference>
<dbReference type="GO" id="GO:0009277">
    <property type="term" value="C:fungal-type cell wall"/>
    <property type="evidence" value="ECO:0007669"/>
    <property type="project" value="UniProtKB-ARBA"/>
</dbReference>
<dbReference type="GeneID" id="30026967"/>
<dbReference type="Proteomes" id="UP000092555">
    <property type="component" value="Unassembled WGS sequence"/>
</dbReference>
<accession>A0A1A0HFJ9</accession>
<dbReference type="Pfam" id="PF11765">
    <property type="entry name" value="Hyphal_reg_CWP"/>
    <property type="match status" value="1"/>
</dbReference>
<comment type="caution">
    <text evidence="8">The sequence shown here is derived from an EMBL/GenBank/DDBJ whole genome shotgun (WGS) entry which is preliminary data.</text>
</comment>
<protein>
    <recommendedName>
        <fullName evidence="7">Hyphally-regulated cell wall protein N-terminal domain-containing protein</fullName>
    </recommendedName>
</protein>
<feature type="domain" description="Hyphally-regulated cell wall protein N-terminal" evidence="7">
    <location>
        <begin position="14"/>
        <end position="335"/>
    </location>
</feature>
<keyword evidence="2" id="KW-0134">Cell wall</keyword>
<evidence type="ECO:0000256" key="4">
    <source>
        <dbReference type="ARBA" id="ARBA00022729"/>
    </source>
</evidence>
<evidence type="ECO:0000259" key="7">
    <source>
        <dbReference type="Pfam" id="PF11765"/>
    </source>
</evidence>
<reference evidence="8 9" key="1">
    <citation type="submission" date="2016-05" db="EMBL/GenBank/DDBJ databases">
        <title>Comparative genomics of biotechnologically important yeasts.</title>
        <authorList>
            <consortium name="DOE Joint Genome Institute"/>
            <person name="Riley R."/>
            <person name="Haridas S."/>
            <person name="Wolfe K.H."/>
            <person name="Lopes M.R."/>
            <person name="Hittinger C.T."/>
            <person name="Goker M."/>
            <person name="Salamov A."/>
            <person name="Wisecaver J."/>
            <person name="Long T.M."/>
            <person name="Aerts A.L."/>
            <person name="Barry K."/>
            <person name="Choi C."/>
            <person name="Clum A."/>
            <person name="Coughlan A.Y."/>
            <person name="Deshpande S."/>
            <person name="Douglass A.P."/>
            <person name="Hanson S.J."/>
            <person name="Klenk H.-P."/>
            <person name="LaButti K."/>
            <person name="Lapidus A."/>
            <person name="Lindquist E."/>
            <person name="Lipzen A."/>
            <person name="Meier-kolthoff J.P."/>
            <person name="Ohm R.A."/>
            <person name="Otillar R.P."/>
            <person name="Pangilinan J."/>
            <person name="Peng Y."/>
            <person name="Rokas A."/>
            <person name="Rosa C.A."/>
            <person name="Scheuner C."/>
            <person name="Sibirny A.A."/>
            <person name="Slot J.C."/>
            <person name="Stielow J.B."/>
            <person name="Sun H."/>
            <person name="Kurtzman C.P."/>
            <person name="Blackwell M."/>
            <person name="Grigoriev I.V."/>
            <person name="Jeffries T.W."/>
        </authorList>
    </citation>
    <scope>NUCLEOTIDE SEQUENCE [LARGE SCALE GENOMIC DNA]</scope>
    <source>
        <strain evidence="8 9">NRRL YB-4993</strain>
    </source>
</reference>
<gene>
    <name evidence="8" type="ORF">METBIDRAFT_11451</name>
</gene>
<evidence type="ECO:0000256" key="6">
    <source>
        <dbReference type="SAM" id="SignalP"/>
    </source>
</evidence>
<organism evidence="8 9">
    <name type="scientific">Metschnikowia bicuspidata var. bicuspidata NRRL YB-4993</name>
    <dbReference type="NCBI Taxonomy" id="869754"/>
    <lineage>
        <taxon>Eukaryota</taxon>
        <taxon>Fungi</taxon>
        <taxon>Dikarya</taxon>
        <taxon>Ascomycota</taxon>
        <taxon>Saccharomycotina</taxon>
        <taxon>Pichiomycetes</taxon>
        <taxon>Metschnikowiaceae</taxon>
        <taxon>Metschnikowia</taxon>
    </lineage>
</organism>
<evidence type="ECO:0000256" key="5">
    <source>
        <dbReference type="ARBA" id="ARBA00023180"/>
    </source>
</evidence>
<dbReference type="STRING" id="869754.A0A1A0HFJ9"/>
<feature type="chain" id="PRO_5008508831" description="Hyphally-regulated cell wall protein N-terminal domain-containing protein" evidence="6">
    <location>
        <begin position="22"/>
        <end position="381"/>
    </location>
</feature>
<keyword evidence="9" id="KW-1185">Reference proteome</keyword>
<evidence type="ECO:0000256" key="1">
    <source>
        <dbReference type="ARBA" id="ARBA00004191"/>
    </source>
</evidence>
<evidence type="ECO:0000256" key="3">
    <source>
        <dbReference type="ARBA" id="ARBA00022525"/>
    </source>
</evidence>
<keyword evidence="4 6" id="KW-0732">Signal</keyword>
<proteinExistence type="predicted"/>
<feature type="signal peptide" evidence="6">
    <location>
        <begin position="1"/>
        <end position="21"/>
    </location>
</feature>
<dbReference type="AlphaFoldDB" id="A0A1A0HFJ9"/>
<evidence type="ECO:0000313" key="8">
    <source>
        <dbReference type="EMBL" id="OBA22638.1"/>
    </source>
</evidence>
<dbReference type="InterPro" id="IPR021031">
    <property type="entry name" value="Hyphal-reg_cell_wall_N"/>
</dbReference>
<sequence>MRLDINAVAVAISFMANLVFALNITQNTVEIATGNLNISDIIIPSGLYLSVLNSPMISLLGIVQNSGELFVTSTENLLTSVKMTGVTFDNHDTAVFRSSSNTYRSYFRLQLKNYFLNRGKMLFSVPKAQMGGVEYSIISEISWTNLGTIVFECLSDTMAYLIIYRTVDSAESSSVLNDGSICLLNTMWDSMTKVNGDGCINVGTGSELRLLTNFLASSSPQTIYLLASDSKLKVSGSLSRTDIPELRVEGFGGGNQITFYIPEVDIDYFYSPKEGSVSIKVSRDLKLVFHIGKGYDSTKFSWNVDGMGGHLSYSDTLSREIPKECRCDAAFPEAPTTVLPSPSSSAYSSYSWNNVSTSTFSNTGTSSGSAIITSNASESAA</sequence>
<evidence type="ECO:0000313" key="9">
    <source>
        <dbReference type="Proteomes" id="UP000092555"/>
    </source>
</evidence>
<comment type="subcellular location">
    <subcellularLocation>
        <location evidence="1">Secreted</location>
        <location evidence="1">Cell wall</location>
    </subcellularLocation>
</comment>
<dbReference type="EMBL" id="LXTC01000002">
    <property type="protein sequence ID" value="OBA22638.1"/>
    <property type="molecule type" value="Genomic_DNA"/>
</dbReference>
<keyword evidence="5" id="KW-0325">Glycoprotein</keyword>
<dbReference type="OrthoDB" id="4022214at2759"/>
<evidence type="ECO:0000256" key="2">
    <source>
        <dbReference type="ARBA" id="ARBA00022512"/>
    </source>
</evidence>
<keyword evidence="3" id="KW-0964">Secreted</keyword>
<name>A0A1A0HFJ9_9ASCO</name>